<feature type="chain" id="PRO_5034718121" evidence="1">
    <location>
        <begin position="28"/>
        <end position="155"/>
    </location>
</feature>
<dbReference type="AlphaFoldDB" id="A0A8D4VLC5"/>
<keyword evidence="4" id="KW-1185">Reference proteome</keyword>
<proteinExistence type="predicted"/>
<protein>
    <submittedName>
        <fullName evidence="3">Thiosulfate oxidation carrier protein SoxY</fullName>
    </submittedName>
</protein>
<feature type="signal peptide" evidence="1">
    <location>
        <begin position="1"/>
        <end position="27"/>
    </location>
</feature>
<evidence type="ECO:0000313" key="3">
    <source>
        <dbReference type="EMBL" id="BBL69652.1"/>
    </source>
</evidence>
<reference evidence="3" key="1">
    <citation type="submission" date="2019-06" db="EMBL/GenBank/DDBJ databases">
        <title>Complete genome sequence of Methylogaea oryzae strain JCM16910.</title>
        <authorList>
            <person name="Asakawa S."/>
        </authorList>
    </citation>
    <scope>NUCLEOTIDE SEQUENCE</scope>
    <source>
        <strain evidence="3">E10</strain>
    </source>
</reference>
<evidence type="ECO:0000256" key="1">
    <source>
        <dbReference type="SAM" id="SignalP"/>
    </source>
</evidence>
<name>A0A8D4VLC5_9GAMM</name>
<dbReference type="RefSeq" id="WP_221047988.1">
    <property type="nucleotide sequence ID" value="NZ_AP019782.1"/>
</dbReference>
<dbReference type="KEGG" id="moz:MoryE10_02580"/>
<dbReference type="InterPro" id="IPR016568">
    <property type="entry name" value="Sulphur_oxidation_SoxY"/>
</dbReference>
<evidence type="ECO:0000313" key="4">
    <source>
        <dbReference type="Proteomes" id="UP000824988"/>
    </source>
</evidence>
<feature type="domain" description="Ig-like SoxY" evidence="2">
    <location>
        <begin position="52"/>
        <end position="154"/>
    </location>
</feature>
<accession>A0A8D4VLC5</accession>
<sequence length="155" mass="16347">MSLSRRKFIGSLLAGGVAALASHIVQAAGAYMHRPWPRHAFAAKQLAETQTQLFGHDKPTESAQIVLDIPDVAEDGAAVPVSVSTTLTGTESITLLAEKNPTPLLAEFLIGERLEPFVSTRVKLAATGVVIAVVRAEGRLYSTRKTVKVTVGGCG</sequence>
<dbReference type="NCBIfam" id="TIGR04488">
    <property type="entry name" value="SoxY_true_GGCGG"/>
    <property type="match status" value="1"/>
</dbReference>
<dbReference type="EMBL" id="AP019782">
    <property type="protein sequence ID" value="BBL69652.1"/>
    <property type="molecule type" value="Genomic_DNA"/>
</dbReference>
<dbReference type="Pfam" id="PF13501">
    <property type="entry name" value="SoxY"/>
    <property type="match status" value="1"/>
</dbReference>
<gene>
    <name evidence="3" type="primary">soxY</name>
    <name evidence="3" type="ORF">MoryE10_02580</name>
</gene>
<dbReference type="PIRSF" id="PIRSF010312">
    <property type="entry name" value="Sulphur_oxidation_SoxY"/>
    <property type="match status" value="1"/>
</dbReference>
<keyword evidence="1" id="KW-0732">Signal</keyword>
<evidence type="ECO:0000259" key="2">
    <source>
        <dbReference type="Pfam" id="PF13501"/>
    </source>
</evidence>
<dbReference type="InterPro" id="IPR032711">
    <property type="entry name" value="SoxY"/>
</dbReference>
<organism evidence="3 4">
    <name type="scientific">Methylogaea oryzae</name>
    <dbReference type="NCBI Taxonomy" id="1295382"/>
    <lineage>
        <taxon>Bacteria</taxon>
        <taxon>Pseudomonadati</taxon>
        <taxon>Pseudomonadota</taxon>
        <taxon>Gammaproteobacteria</taxon>
        <taxon>Methylococcales</taxon>
        <taxon>Methylococcaceae</taxon>
        <taxon>Methylogaea</taxon>
    </lineage>
</organism>
<dbReference type="Proteomes" id="UP000824988">
    <property type="component" value="Chromosome"/>
</dbReference>